<evidence type="ECO:0000256" key="1">
    <source>
        <dbReference type="SAM" id="MobiDB-lite"/>
    </source>
</evidence>
<evidence type="ECO:0000313" key="3">
    <source>
        <dbReference type="Proteomes" id="UP001454036"/>
    </source>
</evidence>
<name>A0AAV3PIE5_LITER</name>
<reference evidence="2 3" key="1">
    <citation type="submission" date="2024-01" db="EMBL/GenBank/DDBJ databases">
        <title>The complete chloroplast genome sequence of Lithospermum erythrorhizon: insights into the phylogenetic relationship among Boraginaceae species and the maternal lineages of purple gromwells.</title>
        <authorList>
            <person name="Okada T."/>
            <person name="Watanabe K."/>
        </authorList>
    </citation>
    <scope>NUCLEOTIDE SEQUENCE [LARGE SCALE GENOMIC DNA]</scope>
</reference>
<keyword evidence="3" id="KW-1185">Reference proteome</keyword>
<dbReference type="EMBL" id="BAABME010017445">
    <property type="protein sequence ID" value="GAA0150095.1"/>
    <property type="molecule type" value="Genomic_DNA"/>
</dbReference>
<dbReference type="Proteomes" id="UP001454036">
    <property type="component" value="Unassembled WGS sequence"/>
</dbReference>
<sequence>MTIVSNSQLSVESGLDNVIDEEHGLDGLERGVGNDGLESGVEGASISLDHGQRKEVVESFARDTNIPVDTNKDAENLKLPSFEGLIVIPKNFQPMGAISEWDRGQCVYFGGVSRFFGIHG</sequence>
<gene>
    <name evidence="2" type="ORF">LIER_37061</name>
</gene>
<proteinExistence type="predicted"/>
<comment type="caution">
    <text evidence="2">The sequence shown here is derived from an EMBL/GenBank/DDBJ whole genome shotgun (WGS) entry which is preliminary data.</text>
</comment>
<protein>
    <submittedName>
        <fullName evidence="2">Uncharacterized protein</fullName>
    </submittedName>
</protein>
<feature type="region of interest" description="Disordered" evidence="1">
    <location>
        <begin position="26"/>
        <end position="48"/>
    </location>
</feature>
<accession>A0AAV3PIE5</accession>
<evidence type="ECO:0000313" key="2">
    <source>
        <dbReference type="EMBL" id="GAA0150095.1"/>
    </source>
</evidence>
<dbReference type="AlphaFoldDB" id="A0AAV3PIE5"/>
<organism evidence="2 3">
    <name type="scientific">Lithospermum erythrorhizon</name>
    <name type="common">Purple gromwell</name>
    <name type="synonym">Lithospermum officinale var. erythrorhizon</name>
    <dbReference type="NCBI Taxonomy" id="34254"/>
    <lineage>
        <taxon>Eukaryota</taxon>
        <taxon>Viridiplantae</taxon>
        <taxon>Streptophyta</taxon>
        <taxon>Embryophyta</taxon>
        <taxon>Tracheophyta</taxon>
        <taxon>Spermatophyta</taxon>
        <taxon>Magnoliopsida</taxon>
        <taxon>eudicotyledons</taxon>
        <taxon>Gunneridae</taxon>
        <taxon>Pentapetalae</taxon>
        <taxon>asterids</taxon>
        <taxon>lamiids</taxon>
        <taxon>Boraginales</taxon>
        <taxon>Boraginaceae</taxon>
        <taxon>Boraginoideae</taxon>
        <taxon>Lithospermeae</taxon>
        <taxon>Lithospermum</taxon>
    </lineage>
</organism>